<evidence type="ECO:0000256" key="10">
    <source>
        <dbReference type="ARBA" id="ARBA00023027"/>
    </source>
</evidence>
<comment type="catalytic activity">
    <reaction evidence="16 17 19">
        <text>(6S)-NADPHX + ADP = AMP + phosphate + NADPH + H(+)</text>
        <dbReference type="Rhea" id="RHEA:32235"/>
        <dbReference type="ChEBI" id="CHEBI:15378"/>
        <dbReference type="ChEBI" id="CHEBI:43474"/>
        <dbReference type="ChEBI" id="CHEBI:57783"/>
        <dbReference type="ChEBI" id="CHEBI:64076"/>
        <dbReference type="ChEBI" id="CHEBI:456215"/>
        <dbReference type="ChEBI" id="CHEBI:456216"/>
        <dbReference type="EC" id="4.2.1.136"/>
    </reaction>
</comment>
<feature type="binding site" evidence="18">
    <location>
        <position position="148"/>
    </location>
    <ligand>
        <name>(6S)-NADPHX</name>
        <dbReference type="ChEBI" id="CHEBI:64076"/>
    </ligand>
</feature>
<comment type="function">
    <text evidence="17">Catalyzes the dehydration of the S-form of NAD(P)HX at the expense of ADP, which is converted to AMP. Together with NAD(P)HX epimerase, which catalyzes the epimerization of the S- and R-forms, the enzyme allows the repair of both epimers of NAD(P)HX, a damaged form of NAD(P)H that is a result of enzymatic or heat-dependent hydration.</text>
</comment>
<sequence>MPPYPLALLTPEESDMMDHAASAVVPVAQLMENAGWAVARAIRKRFQKCRVAVVCGPGNNGGDGYVVARLLARWGWPVRVVAMGVPKEGGPAFVAASGWAGPILPFERASLEGADLLVDAVFGSGLKRPVSDDVAEVLATVPRRVAIDMPSGVSGETGEVLGQAQSCALTVTFVRPRPGHFLEPGRGLCGELVCADIGMPEQAWSGLTPKISFNWPGLWELPVSGEGDYKYRRGVVSVCGGAVMPGATRLAARAARRTGAGLVRIAARKAAEAYRLGDPGLIIDDQPLGSLLEDLRRKVWICGPGLTPEEVSEVLPALLAAKKTVLVDAGALAWGAEDLSRLKGVAAVTPHIGEFKKLFGPVTGSRTEAALNAARELNAVMVMKGSDTIIAAPDGRIAINAHATSALATAGSGDTLTGVIGTLMAAGMETWEACCAGVWLHGEAGIQAAYDHGGWPVAEDLDLPLGEARSVATKLSKADLSKNPVAALL</sequence>
<dbReference type="GO" id="GO:0016301">
    <property type="term" value="F:kinase activity"/>
    <property type="evidence" value="ECO:0007669"/>
    <property type="project" value="UniProtKB-KW"/>
</dbReference>
<dbReference type="InterPro" id="IPR000631">
    <property type="entry name" value="CARKD"/>
</dbReference>
<evidence type="ECO:0000256" key="1">
    <source>
        <dbReference type="ARBA" id="ARBA00000013"/>
    </source>
</evidence>
<keyword evidence="22" id="KW-0808">Transferase</keyword>
<comment type="cofactor">
    <cofactor evidence="18 19">
        <name>K(+)</name>
        <dbReference type="ChEBI" id="CHEBI:29103"/>
    </cofactor>
    <text evidence="18 19">Binds 1 potassium ion per subunit.</text>
</comment>
<dbReference type="AlphaFoldDB" id="A0A1B6VNR2"/>
<evidence type="ECO:0000256" key="11">
    <source>
        <dbReference type="ARBA" id="ARBA00023235"/>
    </source>
</evidence>
<dbReference type="GO" id="GO:0046872">
    <property type="term" value="F:metal ion binding"/>
    <property type="evidence" value="ECO:0007669"/>
    <property type="project" value="UniProtKB-UniRule"/>
</dbReference>
<reference evidence="22 23" key="1">
    <citation type="submission" date="2016-03" db="EMBL/GenBank/DDBJ databases">
        <title>Draft genome sequence of Gluconobacter cerinus strain CECT 9110.</title>
        <authorList>
            <person name="Sainz F."/>
            <person name="Mas A."/>
            <person name="Torija M.J."/>
        </authorList>
    </citation>
    <scope>NUCLEOTIDE SEQUENCE [LARGE SCALE GENOMIC DNA]</scope>
    <source>
        <strain evidence="22 23">CECT 9110</strain>
    </source>
</reference>
<proteinExistence type="inferred from homology"/>
<comment type="similarity">
    <text evidence="18">Belongs to the NnrE/AIBP family.</text>
</comment>
<keyword evidence="11 18" id="KW-0413">Isomerase</keyword>
<feature type="binding site" evidence="17">
    <location>
        <position position="414"/>
    </location>
    <ligand>
        <name>(6S)-NADPHX</name>
        <dbReference type="ChEBI" id="CHEBI:64076"/>
    </ligand>
</feature>
<feature type="binding site" evidence="18">
    <location>
        <position position="60"/>
    </location>
    <ligand>
        <name>K(+)</name>
        <dbReference type="ChEBI" id="CHEBI:29103"/>
    </ligand>
</feature>
<dbReference type="EC" id="5.1.99.6" evidence="19"/>
<comment type="similarity">
    <text evidence="3 19">In the N-terminal section; belongs to the NnrE/AIBP family.</text>
</comment>
<dbReference type="PIRSF" id="PIRSF017184">
    <property type="entry name" value="Nnr"/>
    <property type="match status" value="1"/>
</dbReference>
<feature type="binding site" evidence="18">
    <location>
        <position position="151"/>
    </location>
    <ligand>
        <name>K(+)</name>
        <dbReference type="ChEBI" id="CHEBI:29103"/>
    </ligand>
</feature>
<evidence type="ECO:0000256" key="15">
    <source>
        <dbReference type="ARBA" id="ARBA00048238"/>
    </source>
</evidence>
<dbReference type="InterPro" id="IPR004443">
    <property type="entry name" value="YjeF_N_dom"/>
</dbReference>
<keyword evidence="8 17" id="KW-0521">NADP</keyword>
<dbReference type="Pfam" id="PF03853">
    <property type="entry name" value="YjeF_N"/>
    <property type="match status" value="1"/>
</dbReference>
<dbReference type="GO" id="GO:0046496">
    <property type="term" value="P:nicotinamide nucleotide metabolic process"/>
    <property type="evidence" value="ECO:0007669"/>
    <property type="project" value="UniProtKB-UniRule"/>
</dbReference>
<organism evidence="22 23">
    <name type="scientific">Gluconobacter cerinus</name>
    <dbReference type="NCBI Taxonomy" id="38307"/>
    <lineage>
        <taxon>Bacteria</taxon>
        <taxon>Pseudomonadati</taxon>
        <taxon>Pseudomonadota</taxon>
        <taxon>Alphaproteobacteria</taxon>
        <taxon>Acetobacterales</taxon>
        <taxon>Acetobacteraceae</taxon>
        <taxon>Gluconobacter</taxon>
    </lineage>
</organism>
<dbReference type="PROSITE" id="PS01050">
    <property type="entry name" value="YJEF_C_2"/>
    <property type="match status" value="1"/>
</dbReference>
<keyword evidence="12 17" id="KW-0456">Lyase</keyword>
<dbReference type="InterPro" id="IPR029056">
    <property type="entry name" value="Ribokinase-like"/>
</dbReference>
<dbReference type="PANTHER" id="PTHR12592">
    <property type="entry name" value="ATP-DEPENDENT (S)-NAD(P)H-HYDRATE DEHYDRATASE FAMILY MEMBER"/>
    <property type="match status" value="1"/>
</dbReference>
<keyword evidence="7 17" id="KW-0067">ATP-binding</keyword>
<evidence type="ECO:0000256" key="13">
    <source>
        <dbReference type="ARBA" id="ARBA00023268"/>
    </source>
</evidence>
<feature type="binding site" evidence="17">
    <location>
        <position position="413"/>
    </location>
    <ligand>
        <name>AMP</name>
        <dbReference type="ChEBI" id="CHEBI:456215"/>
    </ligand>
</feature>
<evidence type="ECO:0000256" key="3">
    <source>
        <dbReference type="ARBA" id="ARBA00006001"/>
    </source>
</evidence>
<dbReference type="Proteomes" id="UP000077786">
    <property type="component" value="Unassembled WGS sequence"/>
</dbReference>
<dbReference type="InterPro" id="IPR017953">
    <property type="entry name" value="Carbohydrate_kinase_pred_CS"/>
</dbReference>
<comment type="catalytic activity">
    <reaction evidence="2 18 19">
        <text>(6R)-NADPHX = (6S)-NADPHX</text>
        <dbReference type="Rhea" id="RHEA:32227"/>
        <dbReference type="ChEBI" id="CHEBI:64076"/>
        <dbReference type="ChEBI" id="CHEBI:64077"/>
        <dbReference type="EC" id="5.1.99.6"/>
    </reaction>
</comment>
<dbReference type="NCBIfam" id="TIGR00196">
    <property type="entry name" value="yjeF_cterm"/>
    <property type="match status" value="1"/>
</dbReference>
<evidence type="ECO:0000256" key="6">
    <source>
        <dbReference type="ARBA" id="ARBA00022741"/>
    </source>
</evidence>
<dbReference type="Gene3D" id="3.40.1190.20">
    <property type="match status" value="1"/>
</dbReference>
<comment type="similarity">
    <text evidence="4 19">In the C-terminal section; belongs to the NnrD/CARKD family.</text>
</comment>
<evidence type="ECO:0000256" key="19">
    <source>
        <dbReference type="PIRNR" id="PIRNR017184"/>
    </source>
</evidence>
<comment type="caution">
    <text evidence="18">Lacks conserved residue(s) required for the propagation of feature annotation.</text>
</comment>
<keyword evidence="13" id="KW-0511">Multifunctional enzyme</keyword>
<feature type="binding site" evidence="18">
    <location>
        <position position="119"/>
    </location>
    <ligand>
        <name>K(+)</name>
        <dbReference type="ChEBI" id="CHEBI:29103"/>
    </ligand>
</feature>
<keyword evidence="9 18" id="KW-0630">Potassium</keyword>
<dbReference type="PATRIC" id="fig|38307.3.peg.450"/>
<evidence type="ECO:0000259" key="21">
    <source>
        <dbReference type="PROSITE" id="PS51385"/>
    </source>
</evidence>
<feature type="binding site" evidence="17">
    <location>
        <position position="351"/>
    </location>
    <ligand>
        <name>(6S)-NADPHX</name>
        <dbReference type="ChEBI" id="CHEBI:64076"/>
    </ligand>
</feature>
<evidence type="ECO:0000256" key="5">
    <source>
        <dbReference type="ARBA" id="ARBA00022723"/>
    </source>
</evidence>
<evidence type="ECO:0000256" key="17">
    <source>
        <dbReference type="HAMAP-Rule" id="MF_01965"/>
    </source>
</evidence>
<dbReference type="EC" id="4.2.1.136" evidence="19"/>
<dbReference type="SUPFAM" id="SSF64153">
    <property type="entry name" value="YjeF N-terminal domain-like"/>
    <property type="match status" value="1"/>
</dbReference>
<evidence type="ECO:0000256" key="18">
    <source>
        <dbReference type="HAMAP-Rule" id="MF_01966"/>
    </source>
</evidence>
<dbReference type="HAMAP" id="MF_01965">
    <property type="entry name" value="NADHX_dehydratase"/>
    <property type="match status" value="1"/>
</dbReference>
<comment type="function">
    <text evidence="18">Catalyzes the epimerization of the S- and R-forms of NAD(P)HX, a damaged form of NAD(P)H that is a result of enzymatic or heat-dependent hydration. This is a prerequisite for the S-specific NAD(P)H-hydrate dehydratase to allow the repair of both epimers of NAD(P)HX.</text>
</comment>
<dbReference type="GO" id="GO:0052855">
    <property type="term" value="F:ADP-dependent NAD(P)H-hydrate dehydratase activity"/>
    <property type="evidence" value="ECO:0007669"/>
    <property type="project" value="UniProtKB-UniRule"/>
</dbReference>
<dbReference type="Gene3D" id="3.40.50.10260">
    <property type="entry name" value="YjeF N-terminal domain"/>
    <property type="match status" value="1"/>
</dbReference>
<keyword evidence="5 18" id="KW-0479">Metal-binding</keyword>
<dbReference type="HAMAP" id="MF_01966">
    <property type="entry name" value="NADHX_epimerase"/>
    <property type="match status" value="1"/>
</dbReference>
<feature type="binding site" evidence="17">
    <location>
        <position position="305"/>
    </location>
    <ligand>
        <name>(6S)-NADPHX</name>
        <dbReference type="ChEBI" id="CHEBI:64076"/>
    </ligand>
</feature>
<evidence type="ECO:0000313" key="22">
    <source>
        <dbReference type="EMBL" id="OAJ68866.1"/>
    </source>
</evidence>
<feature type="binding site" evidence="17">
    <location>
        <position position="247"/>
    </location>
    <ligand>
        <name>(6S)-NADPHX</name>
        <dbReference type="ChEBI" id="CHEBI:64076"/>
    </ligand>
</feature>
<dbReference type="PROSITE" id="PS51383">
    <property type="entry name" value="YJEF_C_3"/>
    <property type="match status" value="1"/>
</dbReference>
<comment type="subunit">
    <text evidence="17">Homotetramer.</text>
</comment>
<comment type="function">
    <text evidence="14 19">Bifunctional enzyme that catalyzes the epimerization of the S- and R-forms of NAD(P)HX and the dehydration of the S-form of NAD(P)HX at the expense of ADP, which is converted to AMP. This allows the repair of both epimers of NAD(P)HX, a damaged form of NAD(P)H that is a result of enzymatic or heat-dependent hydration.</text>
</comment>
<feature type="domain" description="YjeF C-terminal" evidence="20">
    <location>
        <begin position="213"/>
        <end position="472"/>
    </location>
</feature>
<comment type="catalytic activity">
    <reaction evidence="1 18 19">
        <text>(6R)-NADHX = (6S)-NADHX</text>
        <dbReference type="Rhea" id="RHEA:32215"/>
        <dbReference type="ChEBI" id="CHEBI:64074"/>
        <dbReference type="ChEBI" id="CHEBI:64075"/>
        <dbReference type="EC" id="5.1.99.6"/>
    </reaction>
</comment>
<keyword evidence="22" id="KW-0418">Kinase</keyword>
<feature type="domain" description="YjeF N-terminal" evidence="21">
    <location>
        <begin position="14"/>
        <end position="205"/>
    </location>
</feature>
<dbReference type="GO" id="GO:0005524">
    <property type="term" value="F:ATP binding"/>
    <property type="evidence" value="ECO:0007669"/>
    <property type="project" value="UniProtKB-UniRule"/>
</dbReference>
<comment type="similarity">
    <text evidence="17">Belongs to the NnrD/CARKD family.</text>
</comment>
<evidence type="ECO:0000313" key="23">
    <source>
        <dbReference type="Proteomes" id="UP000077786"/>
    </source>
</evidence>
<keyword evidence="10 17" id="KW-0520">NAD</keyword>
<dbReference type="GO" id="GO:0052856">
    <property type="term" value="F:NAD(P)HX epimerase activity"/>
    <property type="evidence" value="ECO:0007669"/>
    <property type="project" value="UniProtKB-UniRule"/>
</dbReference>
<dbReference type="InterPro" id="IPR030677">
    <property type="entry name" value="Nnr"/>
</dbReference>
<dbReference type="NCBIfam" id="TIGR00197">
    <property type="entry name" value="yjeF_nterm"/>
    <property type="match status" value="1"/>
</dbReference>
<dbReference type="CDD" id="cd01171">
    <property type="entry name" value="YXKO-related"/>
    <property type="match status" value="1"/>
</dbReference>
<evidence type="ECO:0000256" key="12">
    <source>
        <dbReference type="ARBA" id="ARBA00023239"/>
    </source>
</evidence>
<dbReference type="InterPro" id="IPR036652">
    <property type="entry name" value="YjeF_N_dom_sf"/>
</dbReference>
<dbReference type="EMBL" id="LUTU01000004">
    <property type="protein sequence ID" value="OAJ68866.1"/>
    <property type="molecule type" value="Genomic_DNA"/>
</dbReference>
<comment type="cofactor">
    <cofactor evidence="17">
        <name>Mg(2+)</name>
        <dbReference type="ChEBI" id="CHEBI:18420"/>
    </cofactor>
</comment>
<feature type="binding site" evidence="18">
    <location>
        <begin position="59"/>
        <end position="63"/>
    </location>
    <ligand>
        <name>(6S)-NADPHX</name>
        <dbReference type="ChEBI" id="CHEBI:64076"/>
    </ligand>
</feature>
<comment type="caution">
    <text evidence="22">The sequence shown here is derived from an EMBL/GenBank/DDBJ whole genome shotgun (WGS) entry which is preliminary data.</text>
</comment>
<feature type="binding site" evidence="17">
    <location>
        <begin position="384"/>
        <end position="388"/>
    </location>
    <ligand>
        <name>AMP</name>
        <dbReference type="ChEBI" id="CHEBI:456215"/>
    </ligand>
</feature>
<gene>
    <name evidence="18" type="primary">nnrE</name>
    <name evidence="17" type="synonym">nnrD</name>
    <name evidence="22" type="ORF">A0123_00431</name>
</gene>
<dbReference type="PROSITE" id="PS51385">
    <property type="entry name" value="YJEF_N"/>
    <property type="match status" value="1"/>
</dbReference>
<dbReference type="PANTHER" id="PTHR12592:SF0">
    <property type="entry name" value="ATP-DEPENDENT (S)-NAD(P)H-HYDRATE DEHYDRATASE"/>
    <property type="match status" value="1"/>
</dbReference>
<evidence type="ECO:0000256" key="8">
    <source>
        <dbReference type="ARBA" id="ARBA00022857"/>
    </source>
</evidence>
<dbReference type="SUPFAM" id="SSF53613">
    <property type="entry name" value="Ribokinase-like"/>
    <property type="match status" value="1"/>
</dbReference>
<evidence type="ECO:0000256" key="4">
    <source>
        <dbReference type="ARBA" id="ARBA00009524"/>
    </source>
</evidence>
<dbReference type="Pfam" id="PF01256">
    <property type="entry name" value="Carb_kinase"/>
    <property type="match status" value="1"/>
</dbReference>
<feature type="binding site" evidence="18">
    <location>
        <begin position="123"/>
        <end position="129"/>
    </location>
    <ligand>
        <name>(6S)-NADPHX</name>
        <dbReference type="ChEBI" id="CHEBI:64076"/>
    </ligand>
</feature>
<name>A0A1B6VNR2_9PROT</name>
<evidence type="ECO:0000256" key="14">
    <source>
        <dbReference type="ARBA" id="ARBA00025153"/>
    </source>
</evidence>
<comment type="catalytic activity">
    <reaction evidence="15 17 19">
        <text>(6S)-NADHX + ADP = AMP + phosphate + NADH + H(+)</text>
        <dbReference type="Rhea" id="RHEA:32223"/>
        <dbReference type="ChEBI" id="CHEBI:15378"/>
        <dbReference type="ChEBI" id="CHEBI:43474"/>
        <dbReference type="ChEBI" id="CHEBI:57945"/>
        <dbReference type="ChEBI" id="CHEBI:64074"/>
        <dbReference type="ChEBI" id="CHEBI:456215"/>
        <dbReference type="ChEBI" id="CHEBI:456216"/>
        <dbReference type="EC" id="4.2.1.136"/>
    </reaction>
</comment>
<evidence type="ECO:0000256" key="16">
    <source>
        <dbReference type="ARBA" id="ARBA00049209"/>
    </source>
</evidence>
<evidence type="ECO:0000259" key="20">
    <source>
        <dbReference type="PROSITE" id="PS51383"/>
    </source>
</evidence>
<keyword evidence="6 17" id="KW-0547">Nucleotide-binding</keyword>
<evidence type="ECO:0000256" key="7">
    <source>
        <dbReference type="ARBA" id="ARBA00022840"/>
    </source>
</evidence>
<evidence type="ECO:0000256" key="2">
    <source>
        <dbReference type="ARBA" id="ARBA00000909"/>
    </source>
</evidence>
<accession>A0A1B6VNR2</accession>
<dbReference type="GO" id="GO:0110051">
    <property type="term" value="P:metabolite repair"/>
    <property type="evidence" value="ECO:0007669"/>
    <property type="project" value="TreeGrafter"/>
</dbReference>
<protein>
    <recommendedName>
        <fullName evidence="19">Bifunctional NAD(P)H-hydrate repair enzyme</fullName>
    </recommendedName>
    <alternativeName>
        <fullName evidence="19">Nicotinamide nucleotide repair protein</fullName>
    </alternativeName>
    <domain>
        <recommendedName>
            <fullName evidence="19">ADP-dependent (S)-NAD(P)H-hydrate dehydratase</fullName>
            <ecNumber evidence="19">4.2.1.136</ecNumber>
        </recommendedName>
        <alternativeName>
            <fullName evidence="19">ADP-dependent NAD(P)HX dehydratase</fullName>
        </alternativeName>
    </domain>
    <domain>
        <recommendedName>
            <fullName evidence="19">NAD(P)H-hydrate epimerase</fullName>
            <ecNumber evidence="19">5.1.99.6</ecNumber>
        </recommendedName>
    </domain>
</protein>
<evidence type="ECO:0000256" key="9">
    <source>
        <dbReference type="ARBA" id="ARBA00022958"/>
    </source>
</evidence>
<dbReference type="RefSeq" id="WP_064273441.1">
    <property type="nucleotide sequence ID" value="NZ_LUTU01000004.1"/>
</dbReference>